<dbReference type="CDD" id="cd00130">
    <property type="entry name" value="PAS"/>
    <property type="match status" value="1"/>
</dbReference>
<evidence type="ECO:0000256" key="1">
    <source>
        <dbReference type="ARBA" id="ARBA00000085"/>
    </source>
</evidence>
<protein>
    <recommendedName>
        <fullName evidence="2">histidine kinase</fullName>
        <ecNumber evidence="2">2.7.13.3</ecNumber>
    </recommendedName>
</protein>
<dbReference type="SMART" id="SM00091">
    <property type="entry name" value="PAS"/>
    <property type="match status" value="1"/>
</dbReference>
<dbReference type="GO" id="GO:0005524">
    <property type="term" value="F:ATP binding"/>
    <property type="evidence" value="ECO:0007669"/>
    <property type="project" value="UniProtKB-KW"/>
</dbReference>
<dbReference type="PANTHER" id="PTHR44936">
    <property type="entry name" value="SENSOR PROTEIN CREC"/>
    <property type="match status" value="1"/>
</dbReference>
<accession>A0A1I6I6K0</accession>
<dbReference type="GO" id="GO:0004673">
    <property type="term" value="F:protein histidine kinase activity"/>
    <property type="evidence" value="ECO:0007669"/>
    <property type="project" value="UniProtKB-EC"/>
</dbReference>
<dbReference type="SMART" id="SM00387">
    <property type="entry name" value="HATPase_c"/>
    <property type="match status" value="1"/>
</dbReference>
<reference evidence="10" key="1">
    <citation type="submission" date="2016-10" db="EMBL/GenBank/DDBJ databases">
        <authorList>
            <person name="Varghese N."/>
            <person name="Submissions S."/>
        </authorList>
    </citation>
    <scope>NUCLEOTIDE SEQUENCE [LARGE SCALE GENOMIC DNA]</scope>
    <source>
        <strain evidence="10">CGMCC 1.7736</strain>
    </source>
</reference>
<dbReference type="RefSeq" id="WP_089808880.1">
    <property type="nucleotide sequence ID" value="NZ_FOYT01000002.1"/>
</dbReference>
<keyword evidence="3" id="KW-0808">Transferase</keyword>
<dbReference type="Pfam" id="PF02518">
    <property type="entry name" value="HATPase_c"/>
    <property type="match status" value="1"/>
</dbReference>
<dbReference type="EC" id="2.7.13.3" evidence="2"/>
<dbReference type="InterPro" id="IPR003594">
    <property type="entry name" value="HATPase_dom"/>
</dbReference>
<comment type="catalytic activity">
    <reaction evidence="1">
        <text>ATP + protein L-histidine = ADP + protein N-phospho-L-histidine.</text>
        <dbReference type="EC" id="2.7.13.3"/>
    </reaction>
</comment>
<feature type="domain" description="PAS" evidence="8">
    <location>
        <begin position="5"/>
        <end position="71"/>
    </location>
</feature>
<dbReference type="InterPro" id="IPR036890">
    <property type="entry name" value="HATPase_C_sf"/>
</dbReference>
<dbReference type="STRING" id="553469.SAMN04487947_2960"/>
<gene>
    <name evidence="9" type="ORF">SAMN04487947_2960</name>
</gene>
<evidence type="ECO:0000256" key="4">
    <source>
        <dbReference type="ARBA" id="ARBA00022741"/>
    </source>
</evidence>
<evidence type="ECO:0000259" key="8">
    <source>
        <dbReference type="PROSITE" id="PS50112"/>
    </source>
</evidence>
<dbReference type="PANTHER" id="PTHR44936:SF10">
    <property type="entry name" value="SENSOR PROTEIN RSTB"/>
    <property type="match status" value="1"/>
</dbReference>
<feature type="domain" description="Histidine kinase" evidence="7">
    <location>
        <begin position="130"/>
        <end position="335"/>
    </location>
</feature>
<dbReference type="Pfam" id="PF13426">
    <property type="entry name" value="PAS_9"/>
    <property type="match status" value="1"/>
</dbReference>
<proteinExistence type="predicted"/>
<evidence type="ECO:0000256" key="2">
    <source>
        <dbReference type="ARBA" id="ARBA00012438"/>
    </source>
</evidence>
<dbReference type="Proteomes" id="UP000198531">
    <property type="component" value="Unassembled WGS sequence"/>
</dbReference>
<dbReference type="NCBIfam" id="TIGR00229">
    <property type="entry name" value="sensory_box"/>
    <property type="match status" value="1"/>
</dbReference>
<dbReference type="Gene3D" id="3.30.565.10">
    <property type="entry name" value="Histidine kinase-like ATPase, C-terminal domain"/>
    <property type="match status" value="1"/>
</dbReference>
<keyword evidence="4" id="KW-0547">Nucleotide-binding</keyword>
<evidence type="ECO:0000313" key="10">
    <source>
        <dbReference type="Proteomes" id="UP000198531"/>
    </source>
</evidence>
<keyword evidence="5" id="KW-0418">Kinase</keyword>
<dbReference type="OrthoDB" id="342253at2157"/>
<keyword evidence="6" id="KW-0067">ATP-binding</keyword>
<dbReference type="InterPro" id="IPR035965">
    <property type="entry name" value="PAS-like_dom_sf"/>
</dbReference>
<dbReference type="PROSITE" id="PS50112">
    <property type="entry name" value="PAS"/>
    <property type="match status" value="1"/>
</dbReference>
<evidence type="ECO:0000256" key="6">
    <source>
        <dbReference type="ARBA" id="ARBA00022840"/>
    </source>
</evidence>
<evidence type="ECO:0000259" key="7">
    <source>
        <dbReference type="PROSITE" id="PS50109"/>
    </source>
</evidence>
<dbReference type="SUPFAM" id="SSF55874">
    <property type="entry name" value="ATPase domain of HSP90 chaperone/DNA topoisomerase II/histidine kinase"/>
    <property type="match status" value="1"/>
</dbReference>
<name>A0A1I6I6K0_9EURY</name>
<dbReference type="InterPro" id="IPR004358">
    <property type="entry name" value="Sig_transdc_His_kin-like_C"/>
</dbReference>
<dbReference type="EMBL" id="FOYT01000002">
    <property type="protein sequence ID" value="SFR62367.1"/>
    <property type="molecule type" value="Genomic_DNA"/>
</dbReference>
<dbReference type="InterPro" id="IPR000014">
    <property type="entry name" value="PAS"/>
</dbReference>
<organism evidence="9 10">
    <name type="scientific">Halogeometricum rufum</name>
    <dbReference type="NCBI Taxonomy" id="553469"/>
    <lineage>
        <taxon>Archaea</taxon>
        <taxon>Methanobacteriati</taxon>
        <taxon>Methanobacteriota</taxon>
        <taxon>Stenosarchaea group</taxon>
        <taxon>Halobacteria</taxon>
        <taxon>Halobacteriales</taxon>
        <taxon>Haloferacaceae</taxon>
        <taxon>Halogeometricum</taxon>
    </lineage>
</organism>
<keyword evidence="10" id="KW-1185">Reference proteome</keyword>
<sequence>MTSPPPEIYRLIFHETPNPTVVTDDSFAIVDVNQACLDFTGYAREEMLGSMPTFLVNDPNTYEEMIQALDRGDPWEGELEAVTKSDERVFGRGATFPLVTDGERVGYAGIFIDLSERRRSEQTVNVLNRVLRHNIRNDANVVGGALSTVRDAISGVERELVDRAVDRVERLLDRAETARDLHELLDRSPAALSPTDLCAVVETTVPPLVGDETTLHLDVPGDPVRVLADDAVSRAVAALVENAVEYNDASDPAVWVDVETTPTEAVVTVADDGSGIEPERVDYLFGRREDSQLRHGQGLSLFFVDRLLEFYGGSVAYRPRDPTGCVFELRFRRVPASS</sequence>
<dbReference type="SUPFAM" id="SSF55785">
    <property type="entry name" value="PYP-like sensor domain (PAS domain)"/>
    <property type="match status" value="1"/>
</dbReference>
<dbReference type="PROSITE" id="PS50109">
    <property type="entry name" value="HIS_KIN"/>
    <property type="match status" value="1"/>
</dbReference>
<dbReference type="InterPro" id="IPR005467">
    <property type="entry name" value="His_kinase_dom"/>
</dbReference>
<evidence type="ECO:0000313" key="9">
    <source>
        <dbReference type="EMBL" id="SFR62367.1"/>
    </source>
</evidence>
<dbReference type="InterPro" id="IPR050980">
    <property type="entry name" value="2C_sensor_his_kinase"/>
</dbReference>
<dbReference type="Gene3D" id="3.30.450.20">
    <property type="entry name" value="PAS domain"/>
    <property type="match status" value="1"/>
</dbReference>
<evidence type="ECO:0000256" key="5">
    <source>
        <dbReference type="ARBA" id="ARBA00022777"/>
    </source>
</evidence>
<evidence type="ECO:0000256" key="3">
    <source>
        <dbReference type="ARBA" id="ARBA00022679"/>
    </source>
</evidence>
<dbReference type="AlphaFoldDB" id="A0A1I6I6K0"/>
<dbReference type="PRINTS" id="PR00344">
    <property type="entry name" value="BCTRLSENSOR"/>
</dbReference>